<protein>
    <submittedName>
        <fullName evidence="1">SOS-response transcriptional repressors</fullName>
    </submittedName>
</protein>
<dbReference type="RefSeq" id="WP_027706285.1">
    <property type="nucleotide sequence ID" value="NZ_AP018933.1"/>
</dbReference>
<dbReference type="OrthoDB" id="9791537at2"/>
<keyword evidence="2" id="KW-1185">Reference proteome</keyword>
<dbReference type="KEGG" id="zpl:ZBT109_1569"/>
<dbReference type="Proteomes" id="UP000267342">
    <property type="component" value="Chromosome"/>
</dbReference>
<evidence type="ECO:0000313" key="2">
    <source>
        <dbReference type="Proteomes" id="UP000267342"/>
    </source>
</evidence>
<proteinExistence type="predicted"/>
<gene>
    <name evidence="1" type="ORF">ZBT109_1569</name>
</gene>
<reference evidence="1 2" key="1">
    <citation type="submission" date="2018-09" db="EMBL/GenBank/DDBJ databases">
        <title>Zymobacter palmae IAM14233 (=T109) whole genome analysis.</title>
        <authorList>
            <person name="Yanase H."/>
        </authorList>
    </citation>
    <scope>NUCLEOTIDE SEQUENCE [LARGE SCALE GENOMIC DNA]</scope>
    <source>
        <strain evidence="1 2">IAM14233</strain>
    </source>
</reference>
<dbReference type="AlphaFoldDB" id="A0A348HFC4"/>
<accession>A0A348HFC4</accession>
<dbReference type="EMBL" id="AP018933">
    <property type="protein sequence ID" value="BBG30326.1"/>
    <property type="molecule type" value="Genomic_DNA"/>
</dbReference>
<sequence>MTIYDIRRKNLRNLMNDLFEGRQVELANALERSPSYISRILSTHGSTSSQSNRNIGEELARDIEARLNLPRYSLDYEPNQPQPVGIEEPRRAYQTRVYENASEEHRRCVDSVANTLLQLDADQAHIIERALRMLLRVRKDRD</sequence>
<organism evidence="1 2">
    <name type="scientific">Zymobacter palmae</name>
    <dbReference type="NCBI Taxonomy" id="33074"/>
    <lineage>
        <taxon>Bacteria</taxon>
        <taxon>Pseudomonadati</taxon>
        <taxon>Pseudomonadota</taxon>
        <taxon>Gammaproteobacteria</taxon>
        <taxon>Oceanospirillales</taxon>
        <taxon>Halomonadaceae</taxon>
        <taxon>Zymobacter group</taxon>
        <taxon>Zymobacter</taxon>
    </lineage>
</organism>
<name>A0A348HFC4_9GAMM</name>
<evidence type="ECO:0000313" key="1">
    <source>
        <dbReference type="EMBL" id="BBG30326.1"/>
    </source>
</evidence>